<evidence type="ECO:0000313" key="2">
    <source>
        <dbReference type="Proteomes" id="UP000078387"/>
    </source>
</evidence>
<dbReference type="VEuPathDB" id="AmoebaDB:EHI5A_014000"/>
<organism evidence="1 2">
    <name type="scientific">Entamoeba histolytica</name>
    <dbReference type="NCBI Taxonomy" id="5759"/>
    <lineage>
        <taxon>Eukaryota</taxon>
        <taxon>Amoebozoa</taxon>
        <taxon>Evosea</taxon>
        <taxon>Archamoebae</taxon>
        <taxon>Mastigamoebida</taxon>
        <taxon>Entamoebidae</taxon>
        <taxon>Entamoeba</taxon>
    </lineage>
</organism>
<name>A0A5K1UEG6_ENTHI</name>
<sequence>MKPLNNTLKPSRVNNTDSHQLELEYLSQKIFERYYPLILIDDDENQTLNRLVNNTDINLSYKILKLCIEDGILINTSSPAVLAEQRKFQSIKRFIEQLPEDPLVEQSKTLHQLIDKTNEVLDKYYNELNLSKSTTSNDLVLYSLITKKYQGVLN</sequence>
<comment type="caution">
    <text evidence="1">The sequence shown here is derived from an EMBL/GenBank/DDBJ whole genome shotgun (WGS) entry which is preliminary data.</text>
</comment>
<protein>
    <submittedName>
        <fullName evidence="1">Uncharacterized protein</fullName>
    </submittedName>
</protein>
<evidence type="ECO:0000313" key="1">
    <source>
        <dbReference type="EMBL" id="GAT93458.1"/>
    </source>
</evidence>
<dbReference type="VEuPathDB" id="AmoebaDB:EHI_131110"/>
<proteinExistence type="predicted"/>
<dbReference type="Proteomes" id="UP000078387">
    <property type="component" value="Unassembled WGS sequence"/>
</dbReference>
<dbReference type="VEuPathDB" id="AmoebaDB:EHI7A_003830"/>
<dbReference type="EMBL" id="BDEQ01000001">
    <property type="protein sequence ID" value="GAT93458.1"/>
    <property type="molecule type" value="Genomic_DNA"/>
</dbReference>
<dbReference type="AlphaFoldDB" id="A0A5K1UEG6"/>
<reference evidence="1 2" key="1">
    <citation type="submission" date="2016-05" db="EMBL/GenBank/DDBJ databases">
        <title>First whole genome sequencing of Entamoeba histolytica HM1:IMSS-clone-6.</title>
        <authorList>
            <person name="Mukherjee Avik.K."/>
            <person name="Izumyama S."/>
            <person name="Nakada-Tsukui K."/>
            <person name="Nozaki T."/>
        </authorList>
    </citation>
    <scope>NUCLEOTIDE SEQUENCE [LARGE SCALE GENOMIC DNA]</scope>
    <source>
        <strain evidence="1 2">HM1:IMSS clone 6</strain>
    </source>
</reference>
<dbReference type="VEuPathDB" id="AmoebaDB:EHI8A_002170"/>
<dbReference type="OMA" id="ERYYPLM"/>
<gene>
    <name evidence="1" type="ORF">CL6EHI_131110</name>
</gene>
<dbReference type="VEuPathDB" id="AmoebaDB:KM1_014660"/>
<accession>A0A5K1UEG6</accession>